<accession>A0ABR9G3P8</accession>
<proteinExistence type="predicted"/>
<feature type="non-terminal residue" evidence="1">
    <location>
        <position position="1"/>
    </location>
</feature>
<protein>
    <submittedName>
        <fullName evidence="1">Uncharacterized protein</fullName>
    </submittedName>
</protein>
<dbReference type="Proteomes" id="UP001645038">
    <property type="component" value="Unassembled WGS sequence"/>
</dbReference>
<dbReference type="EMBL" id="RRZB01000129">
    <property type="protein sequence ID" value="MBE0465537.1"/>
    <property type="molecule type" value="Genomic_DNA"/>
</dbReference>
<gene>
    <name evidence="1" type="ORF">EI547_19165</name>
</gene>
<dbReference type="RefSeq" id="WP_192539948.1">
    <property type="nucleotide sequence ID" value="NZ_RRZB01000129.1"/>
</dbReference>
<sequence length="112" mass="12333">AGAVLQQRLAAARAAQQQFEQQKARWIAENRPAVPAKVSPLVQHLKALEPLGVIASAEYLDAHNIDELYELFDPHEGLTERGKALLEQYAGVQKRAEQFDQAFTPSSNTPGL</sequence>
<comment type="caution">
    <text evidence="1">The sequence shown here is derived from an EMBL/GenBank/DDBJ whole genome shotgun (WGS) entry which is preliminary data.</text>
</comment>
<evidence type="ECO:0000313" key="2">
    <source>
        <dbReference type="Proteomes" id="UP001645038"/>
    </source>
</evidence>
<evidence type="ECO:0000313" key="1">
    <source>
        <dbReference type="EMBL" id="MBE0465537.1"/>
    </source>
</evidence>
<organism evidence="1 2">
    <name type="scientific">Halomonas colorata</name>
    <dbReference type="NCBI Taxonomy" id="2742615"/>
    <lineage>
        <taxon>Bacteria</taxon>
        <taxon>Pseudomonadati</taxon>
        <taxon>Pseudomonadota</taxon>
        <taxon>Gammaproteobacteria</taxon>
        <taxon>Oceanospirillales</taxon>
        <taxon>Halomonadaceae</taxon>
        <taxon>Halomonas</taxon>
    </lineage>
</organism>
<name>A0ABR9G3P8_9GAMM</name>
<reference evidence="1 2" key="1">
    <citation type="submission" date="2020-07" db="EMBL/GenBank/DDBJ databases">
        <title>Halophilic bacteria isolated from french cheeses.</title>
        <authorList>
            <person name="Kothe C.I."/>
            <person name="Farah-Kraiem B."/>
            <person name="Renault P."/>
            <person name="Dridi B."/>
        </authorList>
    </citation>
    <scope>NUCLEOTIDE SEQUENCE [LARGE SCALE GENOMIC DNA]</scope>
    <source>
        <strain evidence="1 2">FME20</strain>
    </source>
</reference>
<keyword evidence="2" id="KW-1185">Reference proteome</keyword>